<sequence>MMDKSIEEINSRIRNGNARVVTAEEMPDIVAELGEEGALKEVDVVTTGTFGAMCSSGVFFNFGHADPPIRMERAWLNDVEAYSGIAAVDAYLGATQESETRGIEYGGANVFEDFISGKSVELRASSKGTDCYPRKTITTELLLEDLNQAIMCNPRNSYQRYAAATNSTENTLHTYMGTLLPGFGNVSYSGAGCLSPLINDPKLKMIGSGVPIFLCGARGMVIGQGTQTSPSSLFATLMTTGNLKDMSPDFLRAASFTGYGVSLYLGLGVPIPVTDIEVVRNTAIRDEDIKTSVVDYGVPSRNRPDIIEVSYAELKSGTVEIKDEIVRTSSLSSFKKAREVANELRAWIEKGDFTLSLPTIKSDLRLSVNPMRESKRAPSVREIMNTKVTCIKEEEEIKTAAKKLLRDETNHLPVINNEGKVVGIVTTYDISKAVVRENKQNIVADIMSKNVITTSPDEAVDIAAMKLERNNISALPVVDKEGKLAGLLSAIDLGKLFGRRWMK</sequence>
<keyword evidence="2" id="KW-0028">Amino-acid biosynthesis</keyword>
<dbReference type="PIRSF" id="PIRSF004698">
    <property type="entry name" value="UCP004698_CBS_MJ0100"/>
    <property type="match status" value="1"/>
</dbReference>
<dbReference type="InterPro" id="IPR002708">
    <property type="entry name" value="HcyBio"/>
</dbReference>
<dbReference type="Gene3D" id="3.10.580.10">
    <property type="entry name" value="CBS-domain"/>
    <property type="match status" value="2"/>
</dbReference>
<evidence type="ECO:0000313" key="5">
    <source>
        <dbReference type="EMBL" id="WFN37974.1"/>
    </source>
</evidence>
<dbReference type="SUPFAM" id="SSF54631">
    <property type="entry name" value="CBS-domain pair"/>
    <property type="match status" value="1"/>
</dbReference>
<dbReference type="Pfam" id="PF00571">
    <property type="entry name" value="CBS"/>
    <property type="match status" value="2"/>
</dbReference>
<evidence type="ECO:0000256" key="3">
    <source>
        <dbReference type="PROSITE-ProRule" id="PRU00703"/>
    </source>
</evidence>
<keyword evidence="2" id="KW-0486">Methionine biosynthesis</keyword>
<accession>A0AAF0JMK0</accession>
<dbReference type="PROSITE" id="PS51371">
    <property type="entry name" value="CBS"/>
    <property type="match status" value="2"/>
</dbReference>
<feature type="domain" description="CBS" evidence="4">
    <location>
        <begin position="384"/>
        <end position="440"/>
    </location>
</feature>
<dbReference type="AlphaFoldDB" id="A0AAF0JMK0"/>
<dbReference type="InterPro" id="IPR051257">
    <property type="entry name" value="Diverse_CBS-Domain"/>
</dbReference>
<dbReference type="Proteomes" id="UP001218895">
    <property type="component" value="Chromosome"/>
</dbReference>
<keyword evidence="1 3" id="KW-0129">CBS domain</keyword>
<dbReference type="EMBL" id="CP091092">
    <property type="protein sequence ID" value="WFN37974.1"/>
    <property type="molecule type" value="Genomic_DNA"/>
</dbReference>
<dbReference type="GO" id="GO:0009086">
    <property type="term" value="P:methionine biosynthetic process"/>
    <property type="evidence" value="ECO:0007669"/>
    <property type="project" value="UniProtKB-KW"/>
</dbReference>
<dbReference type="SMART" id="SM00116">
    <property type="entry name" value="CBS"/>
    <property type="match status" value="2"/>
</dbReference>
<name>A0AAF0JMK0_9EURY</name>
<dbReference type="InterPro" id="IPR000644">
    <property type="entry name" value="CBS_dom"/>
</dbReference>
<feature type="domain" description="CBS" evidence="4">
    <location>
        <begin position="447"/>
        <end position="503"/>
    </location>
</feature>
<evidence type="ECO:0000313" key="6">
    <source>
        <dbReference type="Proteomes" id="UP001218895"/>
    </source>
</evidence>
<keyword evidence="6" id="KW-1185">Reference proteome</keyword>
<reference evidence="5" key="1">
    <citation type="submission" date="2022-01" db="EMBL/GenBank/DDBJ databases">
        <title>Complete genome of Methanomicrobium antiquum DSM 21220.</title>
        <authorList>
            <person name="Chen S.-C."/>
            <person name="You Y.-T."/>
            <person name="Zhou Y.-Z."/>
            <person name="Lai M.-C."/>
        </authorList>
    </citation>
    <scope>NUCLEOTIDE SEQUENCE</scope>
    <source>
        <strain evidence="5">DSM 21220</strain>
    </source>
</reference>
<evidence type="ECO:0000256" key="1">
    <source>
        <dbReference type="ARBA" id="ARBA00023122"/>
    </source>
</evidence>
<dbReference type="Pfam" id="PF01837">
    <property type="entry name" value="HcyBio"/>
    <property type="match status" value="1"/>
</dbReference>
<dbReference type="InterPro" id="IPR016426">
    <property type="entry name" value="MA1821-like"/>
</dbReference>
<dbReference type="PANTHER" id="PTHR43080">
    <property type="entry name" value="CBS DOMAIN-CONTAINING PROTEIN CBSX3, MITOCHONDRIAL"/>
    <property type="match status" value="1"/>
</dbReference>
<organism evidence="5 6">
    <name type="scientific">Methanomicrobium antiquum</name>
    <dbReference type="NCBI Taxonomy" id="487686"/>
    <lineage>
        <taxon>Archaea</taxon>
        <taxon>Methanobacteriati</taxon>
        <taxon>Methanobacteriota</taxon>
        <taxon>Stenosarchaea group</taxon>
        <taxon>Methanomicrobia</taxon>
        <taxon>Methanomicrobiales</taxon>
        <taxon>Methanomicrobiaceae</taxon>
        <taxon>Methanomicrobium</taxon>
    </lineage>
</organism>
<dbReference type="PANTHER" id="PTHR43080:SF2">
    <property type="entry name" value="CBS DOMAIN-CONTAINING PROTEIN"/>
    <property type="match status" value="1"/>
</dbReference>
<evidence type="ECO:0000259" key="4">
    <source>
        <dbReference type="PROSITE" id="PS51371"/>
    </source>
</evidence>
<proteinExistence type="predicted"/>
<dbReference type="KEGG" id="manq:L1994_05340"/>
<evidence type="ECO:0000256" key="2">
    <source>
        <dbReference type="ARBA" id="ARBA00023167"/>
    </source>
</evidence>
<dbReference type="InterPro" id="IPR046342">
    <property type="entry name" value="CBS_dom_sf"/>
</dbReference>
<gene>
    <name evidence="5" type="ORF">L1994_05340</name>
</gene>
<protein>
    <submittedName>
        <fullName evidence="5">Homocysteine biosynthesis protein</fullName>
    </submittedName>
</protein>